<dbReference type="InterPro" id="IPR003439">
    <property type="entry name" value="ABC_transporter-like_ATP-bd"/>
</dbReference>
<dbReference type="SUPFAM" id="SSF52540">
    <property type="entry name" value="P-loop containing nucleoside triphosphate hydrolases"/>
    <property type="match status" value="1"/>
</dbReference>
<dbReference type="EMBL" id="FQXE01000008">
    <property type="protein sequence ID" value="SHI07579.1"/>
    <property type="molecule type" value="Genomic_DNA"/>
</dbReference>
<dbReference type="GO" id="GO:0016887">
    <property type="term" value="F:ATP hydrolysis activity"/>
    <property type="evidence" value="ECO:0007669"/>
    <property type="project" value="InterPro"/>
</dbReference>
<keyword evidence="4" id="KW-0547">Nucleotide-binding</keyword>
<dbReference type="STRING" id="658167.SAMN04488135_108101"/>
<dbReference type="InterPro" id="IPR027417">
    <property type="entry name" value="P-loop_NTPase"/>
</dbReference>
<keyword evidence="3" id="KW-0472">Membrane</keyword>
<evidence type="ECO:0000256" key="1">
    <source>
        <dbReference type="ARBA" id="ARBA00005417"/>
    </source>
</evidence>
<dbReference type="OrthoDB" id="9783039at2"/>
<keyword evidence="3" id="KW-1003">Cell membrane</keyword>
<dbReference type="GO" id="GO:0005524">
    <property type="term" value="F:ATP binding"/>
    <property type="evidence" value="ECO:0007669"/>
    <property type="project" value="UniProtKB-KW"/>
</dbReference>
<dbReference type="InterPro" id="IPR017871">
    <property type="entry name" value="ABC_transporter-like_CS"/>
</dbReference>
<protein>
    <submittedName>
        <fullName evidence="7">NitT/TauT family transport system ATP-binding protein</fullName>
    </submittedName>
</protein>
<dbReference type="PANTHER" id="PTHR42788:SF13">
    <property type="entry name" value="ALIPHATIC SULFONATES IMPORT ATP-BINDING PROTEIN SSUB"/>
    <property type="match status" value="1"/>
</dbReference>
<sequence>MSALFDLPTAAVPDAAALAADTAIRVSSVGKTFARADAPALRVLDDINFTVPRGRVTAILGASGCGKSTLLNMIAGLLAADQGDIYLDGIRARDFTDWKRVGYLFQDDRLLPWRTALENVEFGLEAERVGRAERRQRAEQALAAVGLVGFYDAYPNALSGGMRSRVALARSLVKEPRILLLDEPFSKLDPGMRAQMHAELLQAQQERGITIVFVTHDIEEAVVLADEVVVLHPRPGRVRAIVPIDLPQPRRPADRAVGEQLRALRALV</sequence>
<dbReference type="PANTHER" id="PTHR42788">
    <property type="entry name" value="TAURINE IMPORT ATP-BINDING PROTEIN-RELATED"/>
    <property type="match status" value="1"/>
</dbReference>
<dbReference type="Pfam" id="PF00005">
    <property type="entry name" value="ABC_tran"/>
    <property type="match status" value="1"/>
</dbReference>
<keyword evidence="5 7" id="KW-0067">ATP-binding</keyword>
<keyword evidence="8" id="KW-1185">Reference proteome</keyword>
<feature type="domain" description="ABC transporter" evidence="6">
    <location>
        <begin position="24"/>
        <end position="260"/>
    </location>
</feature>
<dbReference type="InterPro" id="IPR003593">
    <property type="entry name" value="AAA+_ATPase"/>
</dbReference>
<dbReference type="RefSeq" id="WP_073104349.1">
    <property type="nucleotide sequence ID" value="NZ_FQXE01000008.1"/>
</dbReference>
<evidence type="ECO:0000313" key="7">
    <source>
        <dbReference type="EMBL" id="SHI07579.1"/>
    </source>
</evidence>
<evidence type="ECO:0000313" key="8">
    <source>
        <dbReference type="Proteomes" id="UP000184226"/>
    </source>
</evidence>
<accession>A0A1M5Y6N3</accession>
<reference evidence="7 8" key="1">
    <citation type="submission" date="2016-11" db="EMBL/GenBank/DDBJ databases">
        <authorList>
            <person name="Jaros S."/>
            <person name="Januszkiewicz K."/>
            <person name="Wedrychowicz H."/>
        </authorList>
    </citation>
    <scope>NUCLEOTIDE SEQUENCE [LARGE SCALE GENOMIC DNA]</scope>
    <source>
        <strain evidence="7 8">CGMCC 1.10190</strain>
    </source>
</reference>
<dbReference type="CDD" id="cd03293">
    <property type="entry name" value="ABC_NrtD_SsuB_transporters"/>
    <property type="match status" value="1"/>
</dbReference>
<dbReference type="AlphaFoldDB" id="A0A1M5Y6N3"/>
<dbReference type="SMART" id="SM00382">
    <property type="entry name" value="AAA"/>
    <property type="match status" value="1"/>
</dbReference>
<dbReference type="InterPro" id="IPR050166">
    <property type="entry name" value="ABC_transporter_ATP-bind"/>
</dbReference>
<evidence type="ECO:0000259" key="6">
    <source>
        <dbReference type="PROSITE" id="PS50893"/>
    </source>
</evidence>
<evidence type="ECO:0000256" key="5">
    <source>
        <dbReference type="ARBA" id="ARBA00022840"/>
    </source>
</evidence>
<dbReference type="PROSITE" id="PS00211">
    <property type="entry name" value="ABC_TRANSPORTER_1"/>
    <property type="match status" value="1"/>
</dbReference>
<comment type="similarity">
    <text evidence="1">Belongs to the ABC transporter superfamily.</text>
</comment>
<dbReference type="Proteomes" id="UP000184226">
    <property type="component" value="Unassembled WGS sequence"/>
</dbReference>
<name>A0A1M5Y6N3_9BURK</name>
<gene>
    <name evidence="7" type="ORF">SAMN04488135_108101</name>
</gene>
<organism evidence="7 8">
    <name type="scientific">Pollutimonas bauzanensis</name>
    <dbReference type="NCBI Taxonomy" id="658167"/>
    <lineage>
        <taxon>Bacteria</taxon>
        <taxon>Pseudomonadati</taxon>
        <taxon>Pseudomonadota</taxon>
        <taxon>Betaproteobacteria</taxon>
        <taxon>Burkholderiales</taxon>
        <taxon>Alcaligenaceae</taxon>
        <taxon>Pollutimonas</taxon>
    </lineage>
</organism>
<keyword evidence="2" id="KW-0813">Transport</keyword>
<evidence type="ECO:0000256" key="4">
    <source>
        <dbReference type="ARBA" id="ARBA00022741"/>
    </source>
</evidence>
<dbReference type="Gene3D" id="3.40.50.300">
    <property type="entry name" value="P-loop containing nucleotide triphosphate hydrolases"/>
    <property type="match status" value="1"/>
</dbReference>
<dbReference type="PROSITE" id="PS50893">
    <property type="entry name" value="ABC_TRANSPORTER_2"/>
    <property type="match status" value="1"/>
</dbReference>
<evidence type="ECO:0000256" key="3">
    <source>
        <dbReference type="ARBA" id="ARBA00022475"/>
    </source>
</evidence>
<proteinExistence type="inferred from homology"/>
<evidence type="ECO:0000256" key="2">
    <source>
        <dbReference type="ARBA" id="ARBA00022448"/>
    </source>
</evidence>